<dbReference type="InterPro" id="IPR000917">
    <property type="entry name" value="Sulfatase_N"/>
</dbReference>
<evidence type="ECO:0000313" key="2">
    <source>
        <dbReference type="EMBL" id="MCJ8501044.1"/>
    </source>
</evidence>
<dbReference type="Pfam" id="PF00884">
    <property type="entry name" value="Sulfatase"/>
    <property type="match status" value="1"/>
</dbReference>
<organism evidence="2 3">
    <name type="scientific">Desulfatitalea alkaliphila</name>
    <dbReference type="NCBI Taxonomy" id="2929485"/>
    <lineage>
        <taxon>Bacteria</taxon>
        <taxon>Pseudomonadati</taxon>
        <taxon>Thermodesulfobacteriota</taxon>
        <taxon>Desulfobacteria</taxon>
        <taxon>Desulfobacterales</taxon>
        <taxon>Desulfosarcinaceae</taxon>
        <taxon>Desulfatitalea</taxon>
    </lineage>
</organism>
<dbReference type="AlphaFoldDB" id="A0AA41UJD9"/>
<dbReference type="PANTHER" id="PTHR43751">
    <property type="entry name" value="SULFATASE"/>
    <property type="match status" value="1"/>
</dbReference>
<dbReference type="PANTHER" id="PTHR43751:SF3">
    <property type="entry name" value="SULFATASE N-TERMINAL DOMAIN-CONTAINING PROTEIN"/>
    <property type="match status" value="1"/>
</dbReference>
<dbReference type="RefSeq" id="WP_246907108.1">
    <property type="nucleotide sequence ID" value="NZ_JALJRB010000010.1"/>
</dbReference>
<evidence type="ECO:0000313" key="3">
    <source>
        <dbReference type="Proteomes" id="UP001165427"/>
    </source>
</evidence>
<dbReference type="SUPFAM" id="SSF53649">
    <property type="entry name" value="Alkaline phosphatase-like"/>
    <property type="match status" value="1"/>
</dbReference>
<proteinExistence type="predicted"/>
<comment type="caution">
    <text evidence="2">The sequence shown here is derived from an EMBL/GenBank/DDBJ whole genome shotgun (WGS) entry which is preliminary data.</text>
</comment>
<dbReference type="Gene3D" id="3.40.720.10">
    <property type="entry name" value="Alkaline Phosphatase, subunit A"/>
    <property type="match status" value="1"/>
</dbReference>
<feature type="domain" description="Sulfatase N-terminal" evidence="1">
    <location>
        <begin position="2"/>
        <end position="356"/>
    </location>
</feature>
<gene>
    <name evidence="2" type="ORF">MRX98_10715</name>
</gene>
<keyword evidence="3" id="KW-1185">Reference proteome</keyword>
<dbReference type="EMBL" id="JALJRB010000010">
    <property type="protein sequence ID" value="MCJ8501044.1"/>
    <property type="molecule type" value="Genomic_DNA"/>
</dbReference>
<accession>A0AA41UJD9</accession>
<protein>
    <submittedName>
        <fullName evidence="2">Sulfatase</fullName>
    </submittedName>
</protein>
<dbReference type="CDD" id="cd16148">
    <property type="entry name" value="sulfatase_like"/>
    <property type="match status" value="1"/>
</dbReference>
<name>A0AA41UJD9_9BACT</name>
<evidence type="ECO:0000259" key="1">
    <source>
        <dbReference type="Pfam" id="PF00884"/>
    </source>
</evidence>
<sequence length="488" mass="56496">MNVVVIVADTWQFNYLGCYGNSWINTPNIDRLAGMSTVFENAYAEGCPTVPTRRALMTGRYTLPYGGWMPLGTRDQTLTDIMWHEAIRTALIYDTSPMHLPRFGYGRGFDTVRFFRGQEFDHFYSHDQCNLDPDRFHKPVYRDVPGKGREELLASRYCRQELLDYLPQRQHWRGEEDQMVARVAGEAIAYLQQRDKSRPFFLWIDSFDPHEPWDPPSVWDPDLCCPYDPEYTGMEIINPVPTYAEGYLTEAEEHHIRMLYAEKITLVDKWLGKVLDTLAQERLMDDTLVVFLSDHGQPLGRGVHGHGIMRKCRPWPYEELVHIPLIIHCPDAAPRRVASFVQTVDIAPTILSFLGITERGARMQGKNLLPLIRGEKDSVRDFAIAGYYNFSWSMITEDWSYIHWLEEKHFKENPLKAAAAVGLHDYQENTHVWTCTPGSEAQLPRSDELYDRRKDPFQQDNLLGADSGTATDLNRMLFDFMRSLKAEE</sequence>
<dbReference type="InterPro" id="IPR052701">
    <property type="entry name" value="GAG_Ulvan_Degrading_Sulfatases"/>
</dbReference>
<dbReference type="Proteomes" id="UP001165427">
    <property type="component" value="Unassembled WGS sequence"/>
</dbReference>
<reference evidence="2" key="1">
    <citation type="submission" date="2022-04" db="EMBL/GenBank/DDBJ databases">
        <title>Desulfatitalea alkaliphila sp. nov., a novel anaerobic sulfate-reducing bacterium isolated from terrestrial mud volcano, Taman Peninsula, Russia.</title>
        <authorList>
            <person name="Khomyakova M.A."/>
            <person name="Merkel A.Y."/>
            <person name="Slobodkin A.I."/>
        </authorList>
    </citation>
    <scope>NUCLEOTIDE SEQUENCE</scope>
    <source>
        <strain evidence="2">M08but</strain>
    </source>
</reference>
<dbReference type="InterPro" id="IPR017850">
    <property type="entry name" value="Alkaline_phosphatase_core_sf"/>
</dbReference>